<evidence type="ECO:0000313" key="3">
    <source>
        <dbReference type="Proteomes" id="UP000489600"/>
    </source>
</evidence>
<reference evidence="2" key="1">
    <citation type="submission" date="2019-07" db="EMBL/GenBank/DDBJ databases">
        <authorList>
            <person name="Dittberner H."/>
        </authorList>
    </citation>
    <scope>NUCLEOTIDE SEQUENCE [LARGE SCALE GENOMIC DNA]</scope>
</reference>
<proteinExistence type="predicted"/>
<gene>
    <name evidence="2" type="ORF">ANE_LOCUS15519</name>
</gene>
<dbReference type="GO" id="GO:0046872">
    <property type="term" value="F:metal ion binding"/>
    <property type="evidence" value="ECO:0007669"/>
    <property type="project" value="InterPro"/>
</dbReference>
<dbReference type="Proteomes" id="UP000489600">
    <property type="component" value="Unassembled WGS sequence"/>
</dbReference>
<comment type="caution">
    <text evidence="2">The sequence shown here is derived from an EMBL/GenBank/DDBJ whole genome shotgun (WGS) entry which is preliminary data.</text>
</comment>
<sequence>MKNLNHFILPVVVFLTISTVINGGITSEYVRQAQSSVEMPLKTFRTPSGHYVPEQVHLTQVDHDGRAMIISWVTILNLAGSNVVTY</sequence>
<evidence type="ECO:0008006" key="4">
    <source>
        <dbReference type="Google" id="ProtNLM"/>
    </source>
</evidence>
<dbReference type="Gene3D" id="2.60.40.380">
    <property type="entry name" value="Purple acid phosphatase-like, N-terminal"/>
    <property type="match status" value="1"/>
</dbReference>
<dbReference type="GO" id="GO:0003993">
    <property type="term" value="F:acid phosphatase activity"/>
    <property type="evidence" value="ECO:0007669"/>
    <property type="project" value="InterPro"/>
</dbReference>
<feature type="signal peptide" evidence="1">
    <location>
        <begin position="1"/>
        <end position="23"/>
    </location>
</feature>
<protein>
    <recommendedName>
        <fullName evidence="4">Purple acid phosphatase N-terminal domain-containing protein</fullName>
    </recommendedName>
</protein>
<name>A0A565BUP6_9BRAS</name>
<dbReference type="SUPFAM" id="SSF49363">
    <property type="entry name" value="Purple acid phosphatase, N-terminal domain"/>
    <property type="match status" value="1"/>
</dbReference>
<dbReference type="InterPro" id="IPR008963">
    <property type="entry name" value="Purple_acid_Pase-like_N"/>
</dbReference>
<dbReference type="AlphaFoldDB" id="A0A565BUP6"/>
<evidence type="ECO:0000256" key="1">
    <source>
        <dbReference type="SAM" id="SignalP"/>
    </source>
</evidence>
<keyword evidence="1" id="KW-0732">Signal</keyword>
<accession>A0A565BUP6</accession>
<dbReference type="OrthoDB" id="45007at2759"/>
<dbReference type="EMBL" id="CABITT030000005">
    <property type="protein sequence ID" value="VVB05075.1"/>
    <property type="molecule type" value="Genomic_DNA"/>
</dbReference>
<evidence type="ECO:0000313" key="2">
    <source>
        <dbReference type="EMBL" id="VVB05075.1"/>
    </source>
</evidence>
<keyword evidence="3" id="KW-1185">Reference proteome</keyword>
<organism evidence="2 3">
    <name type="scientific">Arabis nemorensis</name>
    <dbReference type="NCBI Taxonomy" id="586526"/>
    <lineage>
        <taxon>Eukaryota</taxon>
        <taxon>Viridiplantae</taxon>
        <taxon>Streptophyta</taxon>
        <taxon>Embryophyta</taxon>
        <taxon>Tracheophyta</taxon>
        <taxon>Spermatophyta</taxon>
        <taxon>Magnoliopsida</taxon>
        <taxon>eudicotyledons</taxon>
        <taxon>Gunneridae</taxon>
        <taxon>Pentapetalae</taxon>
        <taxon>rosids</taxon>
        <taxon>malvids</taxon>
        <taxon>Brassicales</taxon>
        <taxon>Brassicaceae</taxon>
        <taxon>Arabideae</taxon>
        <taxon>Arabis</taxon>
    </lineage>
</organism>
<feature type="chain" id="PRO_5021851834" description="Purple acid phosphatase N-terminal domain-containing protein" evidence="1">
    <location>
        <begin position="24"/>
        <end position="86"/>
    </location>
</feature>